<dbReference type="PANTHER" id="PTHR24249:SF381">
    <property type="entry name" value="TRACE AMINE ASSOCIATED RECEPTOR 19P-RELATED"/>
    <property type="match status" value="1"/>
</dbReference>
<accession>A0A8T2KZ60</accession>
<dbReference type="AlphaFoldDB" id="A0A8T2KZ60"/>
<keyword evidence="3 9" id="KW-0812">Transmembrane</keyword>
<name>A0A8T2KZ60_ASTMX</name>
<reference evidence="12 13" key="1">
    <citation type="submission" date="2021-07" db="EMBL/GenBank/DDBJ databases">
        <authorList>
            <person name="Imarazene B."/>
            <person name="Zahm M."/>
            <person name="Klopp C."/>
            <person name="Cabau C."/>
            <person name="Beille S."/>
            <person name="Jouanno E."/>
            <person name="Castinel A."/>
            <person name="Lluch J."/>
            <person name="Gil L."/>
            <person name="Kuchtly C."/>
            <person name="Lopez Roques C."/>
            <person name="Donnadieu C."/>
            <person name="Parrinello H."/>
            <person name="Journot L."/>
            <person name="Du K."/>
            <person name="Schartl M."/>
            <person name="Retaux S."/>
            <person name="Guiguen Y."/>
        </authorList>
    </citation>
    <scope>NUCLEOTIDE SEQUENCE [LARGE SCALE GENOMIC DNA]</scope>
    <source>
        <strain evidence="12">Pach_M1</strain>
        <tissue evidence="12">Testis</tissue>
    </source>
</reference>
<evidence type="ECO:0000256" key="7">
    <source>
        <dbReference type="ARBA" id="ARBA00023170"/>
    </source>
</evidence>
<evidence type="ECO:0000256" key="8">
    <source>
        <dbReference type="ARBA" id="ARBA00023224"/>
    </source>
</evidence>
<gene>
    <name evidence="12" type="primary">TAAR13C</name>
    <name evidence="12" type="ORF">AMEX_G23133</name>
</gene>
<dbReference type="InterPro" id="IPR050569">
    <property type="entry name" value="TAAR"/>
</dbReference>
<dbReference type="PROSITE" id="PS50262">
    <property type="entry name" value="G_PROTEIN_RECEP_F1_2"/>
    <property type="match status" value="1"/>
</dbReference>
<dbReference type="PRINTS" id="PR00237">
    <property type="entry name" value="GPCRRHODOPSN"/>
</dbReference>
<dbReference type="GO" id="GO:0001594">
    <property type="term" value="F:trace-amine receptor activity"/>
    <property type="evidence" value="ECO:0007669"/>
    <property type="project" value="TreeGrafter"/>
</dbReference>
<feature type="domain" description="G-protein coupled receptors family 1 profile" evidence="11">
    <location>
        <begin position="55"/>
        <end position="311"/>
    </location>
</feature>
<organism evidence="12 13">
    <name type="scientific">Astyanax mexicanus</name>
    <name type="common">Blind cave fish</name>
    <name type="synonym">Astyanax fasciatus mexicanus</name>
    <dbReference type="NCBI Taxonomy" id="7994"/>
    <lineage>
        <taxon>Eukaryota</taxon>
        <taxon>Metazoa</taxon>
        <taxon>Chordata</taxon>
        <taxon>Craniata</taxon>
        <taxon>Vertebrata</taxon>
        <taxon>Euteleostomi</taxon>
        <taxon>Actinopterygii</taxon>
        <taxon>Neopterygii</taxon>
        <taxon>Teleostei</taxon>
        <taxon>Ostariophysi</taxon>
        <taxon>Characiformes</taxon>
        <taxon>Characoidei</taxon>
        <taxon>Acestrorhamphidae</taxon>
        <taxon>Acestrorhamphinae</taxon>
        <taxon>Astyanax</taxon>
    </lineage>
</organism>
<dbReference type="PROSITE" id="PS00237">
    <property type="entry name" value="G_PROTEIN_RECEP_F1_1"/>
    <property type="match status" value="1"/>
</dbReference>
<dbReference type="SUPFAM" id="SSF81321">
    <property type="entry name" value="Family A G protein-coupled receptor-like"/>
    <property type="match status" value="1"/>
</dbReference>
<feature type="transmembrane region" description="Helical" evidence="10">
    <location>
        <begin position="262"/>
        <end position="279"/>
    </location>
</feature>
<evidence type="ECO:0000313" key="13">
    <source>
        <dbReference type="Proteomes" id="UP000752171"/>
    </source>
</evidence>
<proteinExistence type="inferred from homology"/>
<evidence type="ECO:0000256" key="4">
    <source>
        <dbReference type="ARBA" id="ARBA00022989"/>
    </source>
</evidence>
<evidence type="ECO:0000256" key="10">
    <source>
        <dbReference type="SAM" id="Phobius"/>
    </source>
</evidence>
<evidence type="ECO:0000256" key="6">
    <source>
        <dbReference type="ARBA" id="ARBA00023136"/>
    </source>
</evidence>
<dbReference type="Pfam" id="PF00001">
    <property type="entry name" value="7tm_1"/>
    <property type="match status" value="1"/>
</dbReference>
<dbReference type="Gene3D" id="1.20.1070.10">
    <property type="entry name" value="Rhodopsin 7-helix transmembrane proteins"/>
    <property type="match status" value="1"/>
</dbReference>
<keyword evidence="4 10" id="KW-1133">Transmembrane helix</keyword>
<feature type="transmembrane region" description="Helical" evidence="10">
    <location>
        <begin position="199"/>
        <end position="224"/>
    </location>
</feature>
<keyword evidence="7 9" id="KW-0675">Receptor</keyword>
<comment type="subcellular location">
    <subcellularLocation>
        <location evidence="1">Cell membrane</location>
        <topology evidence="1">Multi-pass membrane protein</topology>
    </subcellularLocation>
</comment>
<dbReference type="InterPro" id="IPR017452">
    <property type="entry name" value="GPCR_Rhodpsn_7TM"/>
</dbReference>
<sequence length="345" mass="38992">MQLIEVNNTDFKHDIEVLYCFPDHNSSCRKEVRTGTGNILLFIFLSCISVCTVILNLLVIISISHFKQLHTPTNLLILSLAVADLLMGMFVMPVDIMQLIDSCWYLGKLSCCILDLINCLSVTASLCSLTFIAVDRYIAVCDPLLYSTRVTVCKTSLIIILGWSFAVFYIIIICYFNNHLLPSQLSSNCYGECVMVMKYSWLIVDLVVSFLTPCSVIIVTYLIIFKVARRQAKAVRAVKNGAGNNRGPQSSSSSETKAAKKIGTVIFVFIAFWIPFYLGSFSVDNFTSVSIVWTVFGWLLEINSSVNPLIYAIFYSWFRTSCKFIVTCRIFRHSSSRFNLFPDHF</sequence>
<feature type="transmembrane region" description="Helical" evidence="10">
    <location>
        <begin position="291"/>
        <end position="314"/>
    </location>
</feature>
<evidence type="ECO:0000259" key="11">
    <source>
        <dbReference type="PROSITE" id="PS50262"/>
    </source>
</evidence>
<evidence type="ECO:0000256" key="1">
    <source>
        <dbReference type="ARBA" id="ARBA00004651"/>
    </source>
</evidence>
<dbReference type="EMBL" id="JAICCE010000020">
    <property type="protein sequence ID" value="KAG9263135.1"/>
    <property type="molecule type" value="Genomic_DNA"/>
</dbReference>
<protein>
    <submittedName>
        <fullName evidence="12">Trace amine-associated receptor 13c-like</fullName>
    </submittedName>
</protein>
<dbReference type="CDD" id="cd15055">
    <property type="entry name" value="7tmA_TAARs"/>
    <property type="match status" value="1"/>
</dbReference>
<dbReference type="InterPro" id="IPR000276">
    <property type="entry name" value="GPCR_Rhodpsn"/>
</dbReference>
<keyword evidence="5 9" id="KW-0297">G-protein coupled receptor</keyword>
<evidence type="ECO:0000256" key="9">
    <source>
        <dbReference type="RuleBase" id="RU000688"/>
    </source>
</evidence>
<evidence type="ECO:0000313" key="12">
    <source>
        <dbReference type="EMBL" id="KAG9263135.1"/>
    </source>
</evidence>
<keyword evidence="6 10" id="KW-0472">Membrane</keyword>
<dbReference type="SMART" id="SM01381">
    <property type="entry name" value="7TM_GPCR_Srsx"/>
    <property type="match status" value="1"/>
</dbReference>
<keyword evidence="8 9" id="KW-0807">Transducer</keyword>
<feature type="transmembrane region" description="Helical" evidence="10">
    <location>
        <begin position="75"/>
        <end position="93"/>
    </location>
</feature>
<feature type="transmembrane region" description="Helical" evidence="10">
    <location>
        <begin position="113"/>
        <end position="134"/>
    </location>
</feature>
<dbReference type="Proteomes" id="UP000752171">
    <property type="component" value="Unassembled WGS sequence"/>
</dbReference>
<feature type="transmembrane region" description="Helical" evidence="10">
    <location>
        <begin position="155"/>
        <end position="179"/>
    </location>
</feature>
<evidence type="ECO:0000256" key="3">
    <source>
        <dbReference type="ARBA" id="ARBA00022692"/>
    </source>
</evidence>
<comment type="caution">
    <text evidence="12">The sequence shown here is derived from an EMBL/GenBank/DDBJ whole genome shotgun (WGS) entry which is preliminary data.</text>
</comment>
<keyword evidence="2" id="KW-1003">Cell membrane</keyword>
<evidence type="ECO:0000256" key="5">
    <source>
        <dbReference type="ARBA" id="ARBA00023040"/>
    </source>
</evidence>
<feature type="transmembrane region" description="Helical" evidence="10">
    <location>
        <begin position="39"/>
        <end position="63"/>
    </location>
</feature>
<dbReference type="FunFam" id="1.20.1070.10:FF:000279">
    <property type="entry name" value="Trace amine-associated receptor 16f"/>
    <property type="match status" value="1"/>
</dbReference>
<dbReference type="PANTHER" id="PTHR24249">
    <property type="entry name" value="HISTAMINE RECEPTOR-RELATED G-PROTEIN COUPLED RECEPTOR"/>
    <property type="match status" value="1"/>
</dbReference>
<comment type="similarity">
    <text evidence="9">Belongs to the G-protein coupled receptor 1 family.</text>
</comment>
<evidence type="ECO:0000256" key="2">
    <source>
        <dbReference type="ARBA" id="ARBA00022475"/>
    </source>
</evidence>
<dbReference type="GO" id="GO:0005886">
    <property type="term" value="C:plasma membrane"/>
    <property type="evidence" value="ECO:0007669"/>
    <property type="project" value="UniProtKB-SubCell"/>
</dbReference>